<protein>
    <submittedName>
        <fullName evidence="4">Fatty acid hydroxylase</fullName>
    </submittedName>
</protein>
<keyword evidence="2" id="KW-0812">Transmembrane</keyword>
<feature type="region of interest" description="Disordered" evidence="1">
    <location>
        <begin position="241"/>
        <end position="261"/>
    </location>
</feature>
<dbReference type="Pfam" id="PF04116">
    <property type="entry name" value="FA_hydroxylase"/>
    <property type="match status" value="1"/>
</dbReference>
<accession>A0A423PW54</accession>
<feature type="domain" description="Fatty acid hydroxylase" evidence="3">
    <location>
        <begin position="58"/>
        <end position="211"/>
    </location>
</feature>
<gene>
    <name evidence="4" type="ORF">SAHL_08605</name>
</gene>
<name>A0A423PW54_9GAMM</name>
<feature type="transmembrane region" description="Helical" evidence="2">
    <location>
        <begin position="26"/>
        <end position="44"/>
    </location>
</feature>
<dbReference type="GO" id="GO:0008610">
    <property type="term" value="P:lipid biosynthetic process"/>
    <property type="evidence" value="ECO:0007669"/>
    <property type="project" value="InterPro"/>
</dbReference>
<dbReference type="InterPro" id="IPR006694">
    <property type="entry name" value="Fatty_acid_hydroxylase"/>
</dbReference>
<proteinExistence type="predicted"/>
<keyword evidence="2" id="KW-0472">Membrane</keyword>
<dbReference type="AlphaFoldDB" id="A0A423PW54"/>
<evidence type="ECO:0000313" key="5">
    <source>
        <dbReference type="Proteomes" id="UP000285123"/>
    </source>
</evidence>
<evidence type="ECO:0000256" key="1">
    <source>
        <dbReference type="SAM" id="MobiDB-lite"/>
    </source>
</evidence>
<dbReference type="EMBL" id="AYKF01000078">
    <property type="protein sequence ID" value="ROO29823.1"/>
    <property type="molecule type" value="Genomic_DNA"/>
</dbReference>
<dbReference type="RefSeq" id="WP_123591005.1">
    <property type="nucleotide sequence ID" value="NZ_AYKF01000078.1"/>
</dbReference>
<feature type="transmembrane region" description="Helical" evidence="2">
    <location>
        <begin position="117"/>
        <end position="137"/>
    </location>
</feature>
<organism evidence="4 5">
    <name type="scientific">Salinisphaera orenii YIM 95161</name>
    <dbReference type="NCBI Taxonomy" id="1051139"/>
    <lineage>
        <taxon>Bacteria</taxon>
        <taxon>Pseudomonadati</taxon>
        <taxon>Pseudomonadota</taxon>
        <taxon>Gammaproteobacteria</taxon>
        <taxon>Salinisphaerales</taxon>
        <taxon>Salinisphaeraceae</taxon>
        <taxon>Salinisphaera</taxon>
    </lineage>
</organism>
<evidence type="ECO:0000259" key="3">
    <source>
        <dbReference type="Pfam" id="PF04116"/>
    </source>
</evidence>
<comment type="caution">
    <text evidence="4">The sequence shown here is derived from an EMBL/GenBank/DDBJ whole genome shotgun (WGS) entry which is preliminary data.</text>
</comment>
<reference evidence="4 5" key="1">
    <citation type="submission" date="2013-10" db="EMBL/GenBank/DDBJ databases">
        <title>Salinisphaera halophila YIM 95161 Genome Sequencing.</title>
        <authorList>
            <person name="Lai Q."/>
            <person name="Li C."/>
            <person name="Shao Z."/>
        </authorList>
    </citation>
    <scope>NUCLEOTIDE SEQUENCE [LARGE SCALE GENOMIC DNA]</scope>
    <source>
        <strain evidence="4 5">YIM 95161</strain>
    </source>
</reference>
<dbReference type="GO" id="GO:0005506">
    <property type="term" value="F:iron ion binding"/>
    <property type="evidence" value="ECO:0007669"/>
    <property type="project" value="InterPro"/>
</dbReference>
<evidence type="ECO:0000313" key="4">
    <source>
        <dbReference type="EMBL" id="ROO29823.1"/>
    </source>
</evidence>
<sequence length="261" mass="30739">MSKKQTTFRQKYRDATPFWYRGEAHLAFTLIFTVGVIIYCAFQIENATFWQWAVVVPIFLFGNYVEWAAHRYILHQPIKGLRMIYKRHVQTHHRFFTHDDLSFEDQKDWRALLFPPFAPVMFVLSAVPIALLISWIWTANTGYITVITMAGYFLMYEGLHTLSHIEDSPFLDKLPLVNTVRRMHVTHHHPALMQQRNFNLTFPICDALFGTSDLKRGLWGTLFNGNNEAYMDPQDRRRFDEYKGGKDETWPPEEAVNDESK</sequence>
<dbReference type="Proteomes" id="UP000285123">
    <property type="component" value="Unassembled WGS sequence"/>
</dbReference>
<dbReference type="OrthoDB" id="5965958at2"/>
<keyword evidence="2" id="KW-1133">Transmembrane helix</keyword>
<dbReference type="GO" id="GO:0016491">
    <property type="term" value="F:oxidoreductase activity"/>
    <property type="evidence" value="ECO:0007669"/>
    <property type="project" value="InterPro"/>
</dbReference>
<evidence type="ECO:0000256" key="2">
    <source>
        <dbReference type="SAM" id="Phobius"/>
    </source>
</evidence>
<feature type="transmembrane region" description="Helical" evidence="2">
    <location>
        <begin position="50"/>
        <end position="69"/>
    </location>
</feature>